<dbReference type="AlphaFoldDB" id="B6W3V9"/>
<dbReference type="PROSITE" id="PS51257">
    <property type="entry name" value="PROKAR_LIPOPROTEIN"/>
    <property type="match status" value="1"/>
</dbReference>
<accession>B6W3V9</accession>
<dbReference type="EMBL" id="ABWZ01000076">
    <property type="protein sequence ID" value="EEB23275.1"/>
    <property type="molecule type" value="Genomic_DNA"/>
</dbReference>
<protein>
    <submittedName>
        <fullName evidence="1">Uncharacterized protein</fullName>
    </submittedName>
</protein>
<organism evidence="1 2">
    <name type="scientific">Phocaeicola dorei DSM 17855</name>
    <dbReference type="NCBI Taxonomy" id="483217"/>
    <lineage>
        <taxon>Bacteria</taxon>
        <taxon>Pseudomonadati</taxon>
        <taxon>Bacteroidota</taxon>
        <taxon>Bacteroidia</taxon>
        <taxon>Bacteroidales</taxon>
        <taxon>Bacteroidaceae</taxon>
        <taxon>Phocaeicola</taxon>
    </lineage>
</organism>
<reference evidence="1 2" key="2">
    <citation type="submission" date="2008-10" db="EMBL/GenBank/DDBJ databases">
        <authorList>
            <person name="Fulton L."/>
            <person name="Clifton S."/>
            <person name="Fulton B."/>
            <person name="Xu J."/>
            <person name="Minx P."/>
            <person name="Pepin K.H."/>
            <person name="Johnson M."/>
            <person name="Thiruvilangam P."/>
            <person name="Bhonagiri V."/>
            <person name="Nash W.E."/>
            <person name="Mardis E.R."/>
            <person name="Wilson R.K."/>
        </authorList>
    </citation>
    <scope>NUCLEOTIDE SEQUENCE [LARGE SCALE GENOMIC DNA]</scope>
    <source>
        <strain evidence="1 2">DSM 17855</strain>
    </source>
</reference>
<reference evidence="1 2" key="1">
    <citation type="submission" date="2008-10" db="EMBL/GenBank/DDBJ databases">
        <title>Draft genome sequence of Bacteroides dorei (DSM 17855).</title>
        <authorList>
            <person name="Sudarsanam P."/>
            <person name="Ley R."/>
            <person name="Guruge J."/>
            <person name="Turnbaugh P.J."/>
            <person name="Mahowald M."/>
            <person name="Liep D."/>
            <person name="Gordon J."/>
        </authorList>
    </citation>
    <scope>NUCLEOTIDE SEQUENCE [LARGE SCALE GENOMIC DNA]</scope>
    <source>
        <strain evidence="1 2">DSM 17855</strain>
    </source>
</reference>
<evidence type="ECO:0000313" key="2">
    <source>
        <dbReference type="Proteomes" id="UP000004849"/>
    </source>
</evidence>
<sequence length="40" mass="4578">MENKRIEYIDIMKDFAIMLVVMGHVLLGCKSESMPAKMTC</sequence>
<dbReference type="Proteomes" id="UP000004849">
    <property type="component" value="Unassembled WGS sequence"/>
</dbReference>
<gene>
    <name evidence="1" type="ORF">BACDOR_04254</name>
</gene>
<proteinExistence type="predicted"/>
<name>B6W3V9_9BACT</name>
<evidence type="ECO:0000313" key="1">
    <source>
        <dbReference type="EMBL" id="EEB23275.1"/>
    </source>
</evidence>
<dbReference type="HOGENOM" id="CLU_3354467_0_0_10"/>